<evidence type="ECO:0000256" key="3">
    <source>
        <dbReference type="ARBA" id="ARBA00022448"/>
    </source>
</evidence>
<feature type="transmembrane region" description="Helical" evidence="8">
    <location>
        <begin position="38"/>
        <end position="56"/>
    </location>
</feature>
<dbReference type="PANTHER" id="PTHR22911:SF137">
    <property type="entry name" value="SOLUTE CARRIER FAMILY 35 MEMBER G2-RELATED"/>
    <property type="match status" value="1"/>
</dbReference>
<evidence type="ECO:0000259" key="9">
    <source>
        <dbReference type="Pfam" id="PF00892"/>
    </source>
</evidence>
<evidence type="ECO:0000313" key="11">
    <source>
        <dbReference type="Proteomes" id="UP000481153"/>
    </source>
</evidence>
<name>A0A6G0WXJ6_9STRA</name>
<comment type="caution">
    <text evidence="10">The sequence shown here is derived from an EMBL/GenBank/DDBJ whole genome shotgun (WGS) entry which is preliminary data.</text>
</comment>
<dbReference type="GO" id="GO:0005886">
    <property type="term" value="C:plasma membrane"/>
    <property type="evidence" value="ECO:0007669"/>
    <property type="project" value="UniProtKB-SubCell"/>
</dbReference>
<keyword evidence="4" id="KW-1003">Cell membrane</keyword>
<feature type="domain" description="EamA" evidence="9">
    <location>
        <begin position="4"/>
        <end position="136"/>
    </location>
</feature>
<keyword evidence="3" id="KW-0813">Transport</keyword>
<dbReference type="Proteomes" id="UP000481153">
    <property type="component" value="Unassembled WGS sequence"/>
</dbReference>
<evidence type="ECO:0000313" key="10">
    <source>
        <dbReference type="EMBL" id="KAF0732224.1"/>
    </source>
</evidence>
<comment type="subcellular location">
    <subcellularLocation>
        <location evidence="1">Cell membrane</location>
        <topology evidence="1">Multi-pass membrane protein</topology>
    </subcellularLocation>
</comment>
<evidence type="ECO:0000256" key="7">
    <source>
        <dbReference type="ARBA" id="ARBA00023136"/>
    </source>
</evidence>
<accession>A0A6G0WXJ6</accession>
<dbReference type="InterPro" id="IPR037185">
    <property type="entry name" value="EmrE-like"/>
</dbReference>
<reference evidence="10 11" key="1">
    <citation type="submission" date="2019-07" db="EMBL/GenBank/DDBJ databases">
        <title>Genomics analysis of Aphanomyces spp. identifies a new class of oomycete effector associated with host adaptation.</title>
        <authorList>
            <person name="Gaulin E."/>
        </authorList>
    </citation>
    <scope>NUCLEOTIDE SEQUENCE [LARGE SCALE GENOMIC DNA]</scope>
    <source>
        <strain evidence="10 11">ATCC 201684</strain>
    </source>
</reference>
<dbReference type="NCBIfam" id="TIGR00688">
    <property type="entry name" value="rarD"/>
    <property type="match status" value="1"/>
</dbReference>
<evidence type="ECO:0000256" key="2">
    <source>
        <dbReference type="ARBA" id="ARBA00007362"/>
    </source>
</evidence>
<gene>
    <name evidence="10" type="ORF">Ae201684_010669</name>
</gene>
<sequence>MTHGVVFGVAANVIWGVQPVFWKLFHAVPAMELLMHRIVWSFIMLIVHIFATKQWTNFRDAVVHWRTIAIYTLSGALLGVTLYVTVWAILAGYIVETSLGYFMLPLVNVLLGVVFLRERLRLWQWIAMALAFGGVLEVAIVHGAFPWVALTLSFSFGFYGLIKKQAPLGALYGVALELGIFFIPAVIYLLVLEVHNHTATMFHCDWWMNLLLVASGLVMVVPLLSFSTAAKLISMTNLGLLQYISPTMQFGIGVWGYHEPFSTSKLVGFCLVWLGLLIYTAESIVHHRQANAKTEEDQAYSAVKEEA</sequence>
<feature type="transmembrane region" description="Helical" evidence="8">
    <location>
        <begin position="206"/>
        <end position="226"/>
    </location>
</feature>
<keyword evidence="5 8" id="KW-0812">Transmembrane</keyword>
<keyword evidence="6 8" id="KW-1133">Transmembrane helix</keyword>
<dbReference type="VEuPathDB" id="FungiDB:AeMF1_019809"/>
<dbReference type="SUPFAM" id="SSF103481">
    <property type="entry name" value="Multidrug resistance efflux transporter EmrE"/>
    <property type="match status" value="2"/>
</dbReference>
<organism evidence="10 11">
    <name type="scientific">Aphanomyces euteiches</name>
    <dbReference type="NCBI Taxonomy" id="100861"/>
    <lineage>
        <taxon>Eukaryota</taxon>
        <taxon>Sar</taxon>
        <taxon>Stramenopiles</taxon>
        <taxon>Oomycota</taxon>
        <taxon>Saprolegniomycetes</taxon>
        <taxon>Saprolegniales</taxon>
        <taxon>Verrucalvaceae</taxon>
        <taxon>Aphanomyces</taxon>
    </lineage>
</organism>
<evidence type="ECO:0000256" key="6">
    <source>
        <dbReference type="ARBA" id="ARBA00022989"/>
    </source>
</evidence>
<evidence type="ECO:0000256" key="1">
    <source>
        <dbReference type="ARBA" id="ARBA00004651"/>
    </source>
</evidence>
<evidence type="ECO:0000256" key="8">
    <source>
        <dbReference type="SAM" id="Phobius"/>
    </source>
</evidence>
<dbReference type="EMBL" id="VJMJ01000136">
    <property type="protein sequence ID" value="KAF0732224.1"/>
    <property type="molecule type" value="Genomic_DNA"/>
</dbReference>
<keyword evidence="7 8" id="KW-0472">Membrane</keyword>
<evidence type="ECO:0000256" key="4">
    <source>
        <dbReference type="ARBA" id="ARBA00022475"/>
    </source>
</evidence>
<feature type="transmembrane region" description="Helical" evidence="8">
    <location>
        <begin position="99"/>
        <end position="116"/>
    </location>
</feature>
<dbReference type="InterPro" id="IPR000620">
    <property type="entry name" value="EamA_dom"/>
</dbReference>
<protein>
    <recommendedName>
        <fullName evidence="9">EamA domain-containing protein</fullName>
    </recommendedName>
</protein>
<dbReference type="InterPro" id="IPR004626">
    <property type="entry name" value="RarD"/>
</dbReference>
<evidence type="ECO:0000256" key="5">
    <source>
        <dbReference type="ARBA" id="ARBA00022692"/>
    </source>
</evidence>
<feature type="transmembrane region" description="Helical" evidence="8">
    <location>
        <begin position="123"/>
        <end position="141"/>
    </location>
</feature>
<comment type="similarity">
    <text evidence="2">Belongs to the EamA transporter family.</text>
</comment>
<dbReference type="Pfam" id="PF00892">
    <property type="entry name" value="EamA"/>
    <property type="match status" value="1"/>
</dbReference>
<proteinExistence type="inferred from homology"/>
<keyword evidence="11" id="KW-1185">Reference proteome</keyword>
<feature type="transmembrane region" description="Helical" evidence="8">
    <location>
        <begin position="147"/>
        <end position="162"/>
    </location>
</feature>
<feature type="transmembrane region" description="Helical" evidence="8">
    <location>
        <begin position="68"/>
        <end position="93"/>
    </location>
</feature>
<feature type="transmembrane region" description="Helical" evidence="8">
    <location>
        <begin position="169"/>
        <end position="191"/>
    </location>
</feature>
<dbReference type="AlphaFoldDB" id="A0A6G0WXJ6"/>
<dbReference type="PANTHER" id="PTHR22911">
    <property type="entry name" value="ACYL-MALONYL CONDENSING ENZYME-RELATED"/>
    <property type="match status" value="1"/>
</dbReference>